<feature type="coiled-coil region" evidence="1">
    <location>
        <begin position="320"/>
        <end position="354"/>
    </location>
</feature>
<organism evidence="3 4">
    <name type="scientific">Aliishimia ponticola</name>
    <dbReference type="NCBI Taxonomy" id="2499833"/>
    <lineage>
        <taxon>Bacteria</taxon>
        <taxon>Pseudomonadati</taxon>
        <taxon>Pseudomonadota</taxon>
        <taxon>Alphaproteobacteria</taxon>
        <taxon>Rhodobacterales</taxon>
        <taxon>Paracoccaceae</taxon>
        <taxon>Aliishimia</taxon>
    </lineage>
</organism>
<dbReference type="OrthoDB" id="9766361at2"/>
<evidence type="ECO:0000256" key="1">
    <source>
        <dbReference type="SAM" id="Coils"/>
    </source>
</evidence>
<keyword evidence="4" id="KW-1185">Reference proteome</keyword>
<dbReference type="GO" id="GO:0006508">
    <property type="term" value="P:proteolysis"/>
    <property type="evidence" value="ECO:0007669"/>
    <property type="project" value="UniProtKB-KW"/>
</dbReference>
<accession>A0A4S4N8P4</accession>
<dbReference type="Gene3D" id="2.40.10.120">
    <property type="match status" value="1"/>
</dbReference>
<keyword evidence="2" id="KW-0732">Signal</keyword>
<evidence type="ECO:0000313" key="3">
    <source>
        <dbReference type="EMBL" id="THH34717.1"/>
    </source>
</evidence>
<dbReference type="GO" id="GO:0008233">
    <property type="term" value="F:peptidase activity"/>
    <property type="evidence" value="ECO:0007669"/>
    <property type="project" value="UniProtKB-KW"/>
</dbReference>
<feature type="chain" id="PRO_5020659631" evidence="2">
    <location>
        <begin position="22"/>
        <end position="608"/>
    </location>
</feature>
<protein>
    <submittedName>
        <fullName evidence="3">Serine protease</fullName>
    </submittedName>
</protein>
<proteinExistence type="predicted"/>
<dbReference type="SUPFAM" id="SSF50494">
    <property type="entry name" value="Trypsin-like serine proteases"/>
    <property type="match status" value="1"/>
</dbReference>
<reference evidence="3 4" key="1">
    <citation type="submission" date="2019-04" db="EMBL/GenBank/DDBJ databases">
        <title>Shimia ponticola sp. nov., isolated from seawater.</title>
        <authorList>
            <person name="Kim Y.-O."/>
            <person name="Yoon J.-H."/>
        </authorList>
    </citation>
    <scope>NUCLEOTIDE SEQUENCE [LARGE SCALE GENOMIC DNA]</scope>
    <source>
        <strain evidence="3 4">MYP11</strain>
    </source>
</reference>
<evidence type="ECO:0000313" key="4">
    <source>
        <dbReference type="Proteomes" id="UP000306602"/>
    </source>
</evidence>
<dbReference type="EMBL" id="SRKY01000005">
    <property type="protein sequence ID" value="THH34717.1"/>
    <property type="molecule type" value="Genomic_DNA"/>
</dbReference>
<dbReference type="RefSeq" id="WP_136464304.1">
    <property type="nucleotide sequence ID" value="NZ_SRKY01000005.1"/>
</dbReference>
<evidence type="ECO:0000256" key="2">
    <source>
        <dbReference type="SAM" id="SignalP"/>
    </source>
</evidence>
<keyword evidence="3" id="KW-0645">Protease</keyword>
<dbReference type="Pfam" id="PF13365">
    <property type="entry name" value="Trypsin_2"/>
    <property type="match status" value="1"/>
</dbReference>
<keyword evidence="1" id="KW-0175">Coiled coil</keyword>
<name>A0A4S4N8P4_9RHOB</name>
<keyword evidence="3" id="KW-0378">Hydrolase</keyword>
<gene>
    <name evidence="3" type="ORF">E4Z66_17255</name>
</gene>
<dbReference type="Proteomes" id="UP000306602">
    <property type="component" value="Unassembled WGS sequence"/>
</dbReference>
<dbReference type="InterPro" id="IPR009003">
    <property type="entry name" value="Peptidase_S1_PA"/>
</dbReference>
<feature type="signal peptide" evidence="2">
    <location>
        <begin position="1"/>
        <end position="21"/>
    </location>
</feature>
<dbReference type="AlphaFoldDB" id="A0A4S4N8P4"/>
<comment type="caution">
    <text evidence="3">The sequence shown here is derived from an EMBL/GenBank/DDBJ whole genome shotgun (WGS) entry which is preliminary data.</text>
</comment>
<sequence length="608" mass="67647">MHKALTTVFLVLALSAGTASAQQWDIKGPQGFDLETRQLFSIFTSGQARNENALPIKEFGTGFAVAPRVLITAKHVTREDRVFENIATDDRVIIPGRNVELTYAEKETLRAAIMPFVDVAVTQSPQTNTDAARLDLHTDEFNTAPLPLSICKLETGQDYYLLKFQQGVDQQGKVLASKDKRSPRAVALEFDSGVTARRGNLRRFKLKSAMSEDDPAKPVPGDSGGPVIDSDGNVVGLLTALQGDVFLWVTPTESFLDLVPAKIRAQARCSPDVEGSLGYMVGTDKRLDTDLINLRARVKRDVEAMGARLSTIESNLIAELEATRNRLALADKNLAEAHARLAAQNKRLDSLIKETSSLSRRVLDELAFRSSRESMDHDELQSMMDKLRNSAPVVPVMLQMREDLGDAVWRFSVTPGGGGAGIPSLNILFSRRISLPPDHPELIFCMRPMLELAEGVRRKDHREDDFRSIYYFIESESTFFTGGLTTCKPSGVDDALRARKQASYSFSLEFNQRVDDSLYPHLEFGDPVGRYYYGYVFEPDAIEAAEADSFGVAPMLHRFLFRVGSQDLSDVDCYYFPQEDINAASEAVKAFITDADEKVREQYRCSQQ</sequence>